<dbReference type="AlphaFoldDB" id="A0A162EDU1"/>
<evidence type="ECO:0000313" key="1">
    <source>
        <dbReference type="EMBL" id="KYG32346.1"/>
    </source>
</evidence>
<reference evidence="1" key="1">
    <citation type="submission" date="2016-02" db="EMBL/GenBank/DDBJ databases">
        <title>Genome sequence of Bacillus trypoxylicola KCTC 13244(T).</title>
        <authorList>
            <person name="Jeong H."/>
            <person name="Park S.-H."/>
            <person name="Choi S.-K."/>
        </authorList>
    </citation>
    <scope>NUCLEOTIDE SEQUENCE [LARGE SCALE GENOMIC DNA]</scope>
    <source>
        <strain evidence="1">KCTC 13244</strain>
    </source>
</reference>
<gene>
    <name evidence="1" type="ORF">AZF04_06175</name>
</gene>
<protein>
    <submittedName>
        <fullName evidence="1">Uncharacterized protein</fullName>
    </submittedName>
</protein>
<dbReference type="RefSeq" id="WP_045480412.1">
    <property type="nucleotide sequence ID" value="NZ_LTAO01000012.1"/>
</dbReference>
<dbReference type="Proteomes" id="UP000075806">
    <property type="component" value="Unassembled WGS sequence"/>
</dbReference>
<evidence type="ECO:0000313" key="2">
    <source>
        <dbReference type="Proteomes" id="UP000075806"/>
    </source>
</evidence>
<comment type="caution">
    <text evidence="1">The sequence shown here is derived from an EMBL/GenBank/DDBJ whole genome shotgun (WGS) entry which is preliminary data.</text>
</comment>
<organism evidence="1 2">
    <name type="scientific">Alkalihalobacillus trypoxylicola</name>
    <dbReference type="NCBI Taxonomy" id="519424"/>
    <lineage>
        <taxon>Bacteria</taxon>
        <taxon>Bacillati</taxon>
        <taxon>Bacillota</taxon>
        <taxon>Bacilli</taxon>
        <taxon>Bacillales</taxon>
        <taxon>Bacillaceae</taxon>
        <taxon>Alkalihalobacillus</taxon>
    </lineage>
</organism>
<name>A0A162EDU1_9BACI</name>
<dbReference type="OrthoDB" id="2937703at2"/>
<proteinExistence type="predicted"/>
<dbReference type="EMBL" id="LTAO01000012">
    <property type="protein sequence ID" value="KYG32346.1"/>
    <property type="molecule type" value="Genomic_DNA"/>
</dbReference>
<accession>A0A162EDU1</accession>
<sequence length="71" mass="8417">MTENHVLLNKWIQENSLLTVKSKKQIRGQNTFRGRLLSYQSTKQTLLFYDDDLKEVFHFSLSEIKEISAKK</sequence>
<keyword evidence="2" id="KW-1185">Reference proteome</keyword>
<dbReference type="Gene3D" id="2.30.30.180">
    <property type="entry name" value="Ribosome maturation factor RimP, C-terminal domain"/>
    <property type="match status" value="1"/>
</dbReference>